<dbReference type="RefSeq" id="XP_011388971.1">
    <property type="nucleotide sequence ID" value="XM_011390669.1"/>
</dbReference>
<accession>A0A0D1C6F5</accession>
<dbReference type="PROSITE" id="PS50994">
    <property type="entry name" value="INTEGRASE"/>
    <property type="match status" value="1"/>
</dbReference>
<name>A0A0D1C6F5_MYCMD</name>
<reference evidence="4 5" key="1">
    <citation type="journal article" date="2006" name="Nature">
        <title>Insights from the genome of the biotrophic fungal plant pathogen Ustilago maydis.</title>
        <authorList>
            <person name="Kamper J."/>
            <person name="Kahmann R."/>
            <person name="Bolker M."/>
            <person name="Ma L.J."/>
            <person name="Brefort T."/>
            <person name="Saville B.J."/>
            <person name="Banuett F."/>
            <person name="Kronstad J.W."/>
            <person name="Gold S.E."/>
            <person name="Muller O."/>
            <person name="Perlin M.H."/>
            <person name="Wosten H.A."/>
            <person name="de Vries R."/>
            <person name="Ruiz-Herrera J."/>
            <person name="Reynaga-Pena C.G."/>
            <person name="Snetselaar K."/>
            <person name="McCann M."/>
            <person name="Perez-Martin J."/>
            <person name="Feldbrugge M."/>
            <person name="Basse C.W."/>
            <person name="Steinberg G."/>
            <person name="Ibeas J.I."/>
            <person name="Holloman W."/>
            <person name="Guzman P."/>
            <person name="Farman M."/>
            <person name="Stajich J.E."/>
            <person name="Sentandreu R."/>
            <person name="Gonzalez-Prieto J.M."/>
            <person name="Kennell J.C."/>
            <person name="Molina L."/>
            <person name="Schirawski J."/>
            <person name="Mendoza-Mendoza A."/>
            <person name="Greilinger D."/>
            <person name="Munch K."/>
            <person name="Rossel N."/>
            <person name="Scherer M."/>
            <person name="Vranes M."/>
            <person name="Ladendorf O."/>
            <person name="Vincon V."/>
            <person name="Fuchs U."/>
            <person name="Sandrock B."/>
            <person name="Meng S."/>
            <person name="Ho E.C."/>
            <person name="Cahill M.J."/>
            <person name="Boyce K.J."/>
            <person name="Klose J."/>
            <person name="Klosterman S.J."/>
            <person name="Deelstra H.J."/>
            <person name="Ortiz-Castellanos L."/>
            <person name="Li W."/>
            <person name="Sanchez-Alonso P."/>
            <person name="Schreier P.H."/>
            <person name="Hauser-Hahn I."/>
            <person name="Vaupel M."/>
            <person name="Koopmann E."/>
            <person name="Friedrich G."/>
            <person name="Voss H."/>
            <person name="Schluter T."/>
            <person name="Margolis J."/>
            <person name="Platt D."/>
            <person name="Swimmer C."/>
            <person name="Gnirke A."/>
            <person name="Chen F."/>
            <person name="Vysotskaia V."/>
            <person name="Mannhaupt G."/>
            <person name="Guldener U."/>
            <person name="Munsterkotter M."/>
            <person name="Haase D."/>
            <person name="Oesterheld M."/>
            <person name="Mewes H.W."/>
            <person name="Mauceli E.W."/>
            <person name="DeCaprio D."/>
            <person name="Wade C.M."/>
            <person name="Butler J."/>
            <person name="Young S."/>
            <person name="Jaffe D.B."/>
            <person name="Calvo S."/>
            <person name="Nusbaum C."/>
            <person name="Galagan J."/>
            <person name="Birren B.W."/>
        </authorList>
    </citation>
    <scope>NUCLEOTIDE SEQUENCE [LARGE SCALE GENOMIC DNA]</scope>
    <source>
        <strain evidence="5">DSM 14603 / FGSC 9021 / UM521</strain>
    </source>
</reference>
<dbReference type="KEGG" id="uma:UMAG_02565"/>
<feature type="region of interest" description="Disordered" evidence="2">
    <location>
        <begin position="1"/>
        <end position="76"/>
    </location>
</feature>
<dbReference type="eggNOG" id="KOG0017">
    <property type="taxonomic scope" value="Eukaryota"/>
</dbReference>
<proteinExistence type="predicted"/>
<evidence type="ECO:0000256" key="2">
    <source>
        <dbReference type="SAM" id="MobiDB-lite"/>
    </source>
</evidence>
<dbReference type="VEuPathDB" id="FungiDB:UMAG_02565"/>
<dbReference type="Proteomes" id="UP000000561">
    <property type="component" value="Chromosome 6"/>
</dbReference>
<dbReference type="GO" id="GO:0005634">
    <property type="term" value="C:nucleus"/>
    <property type="evidence" value="ECO:0007669"/>
    <property type="project" value="UniProtKB-ARBA"/>
</dbReference>
<dbReference type="OrthoDB" id="3344688at2759"/>
<dbReference type="InParanoid" id="A0A0D1C6F5"/>
<dbReference type="GO" id="GO:0015074">
    <property type="term" value="P:DNA integration"/>
    <property type="evidence" value="ECO:0007669"/>
    <property type="project" value="InterPro"/>
</dbReference>
<dbReference type="STRING" id="237631.A0A0D1C6F5"/>
<dbReference type="GO" id="GO:0003723">
    <property type="term" value="F:RNA binding"/>
    <property type="evidence" value="ECO:0007669"/>
    <property type="project" value="UniProtKB-KW"/>
</dbReference>
<dbReference type="EMBL" id="CM003145">
    <property type="protein sequence ID" value="KIS69217.1"/>
    <property type="molecule type" value="Genomic_DNA"/>
</dbReference>
<dbReference type="InterPro" id="IPR036397">
    <property type="entry name" value="RNaseH_sf"/>
</dbReference>
<dbReference type="PANTHER" id="PTHR11439:SF463">
    <property type="entry name" value="REVERSE TRANSCRIPTASE TY1_COPIA-TYPE DOMAIN-CONTAINING PROTEIN"/>
    <property type="match status" value="1"/>
</dbReference>
<sequence>MSREQREHRNAKRKQETTREPAWHQRSRHPGPDETKQIHQHYLGRDEEKEPESPECSACSQGKQTRARMRPSQSDRATAPLELVHIDPITNYRGHANYHYALIAVDHFSSRLYAGPLCTKSAAFPARNKCIVKMERATARKLKTLRSDNGREWNRQQALDWQTQGGFKWQKTTPAVSAQNGRAESTISLTASVPHPIRHQENTPSRILRNHRAWPRVAAADQQGKHGVRATPAIMVGYDDEHKSWKFCSPDEPSLIRWSNSATLHQDKCWAGRHALLGAPEEVPEDESPVSATPIAERDDEAMVEELLSSVRSSENQELLEAHSDANWASDAILHRKSTSGSVAFVHGNPAAWKSATQKCLSLSAVEAEFVAATEAAREILFLKQLLRSIGLASGTPTVFSDNKGCIEESKDPAQHRKLKHIDTKFHFIRDNVQEGQVQVKYIDTKHNLADMLTKPVGKHVVQVARGGSHLEAAAETIQERALTYAQALRGGM</sequence>
<dbReference type="SUPFAM" id="SSF53098">
    <property type="entry name" value="Ribonuclease H-like"/>
    <property type="match status" value="1"/>
</dbReference>
<evidence type="ECO:0000259" key="3">
    <source>
        <dbReference type="PROSITE" id="PS50994"/>
    </source>
</evidence>
<keyword evidence="5" id="KW-1185">Reference proteome</keyword>
<dbReference type="PANTHER" id="PTHR11439">
    <property type="entry name" value="GAG-POL-RELATED RETROTRANSPOSON"/>
    <property type="match status" value="1"/>
</dbReference>
<dbReference type="CDD" id="cd09272">
    <property type="entry name" value="RNase_HI_RT_Ty1"/>
    <property type="match status" value="1"/>
</dbReference>
<keyword evidence="1" id="KW-0694">RNA-binding</keyword>
<feature type="compositionally biased region" description="Basic and acidic residues" evidence="2">
    <location>
        <begin position="1"/>
        <end position="23"/>
    </location>
</feature>
<protein>
    <recommendedName>
        <fullName evidence="3">Integrase catalytic domain-containing protein</fullName>
    </recommendedName>
</protein>
<evidence type="ECO:0000256" key="1">
    <source>
        <dbReference type="ARBA" id="ARBA00022884"/>
    </source>
</evidence>
<feature type="compositionally biased region" description="Basic and acidic residues" evidence="2">
    <location>
        <begin position="30"/>
        <end position="52"/>
    </location>
</feature>
<dbReference type="InterPro" id="IPR001584">
    <property type="entry name" value="Integrase_cat-core"/>
</dbReference>
<evidence type="ECO:0000313" key="4">
    <source>
        <dbReference type="EMBL" id="KIS69217.1"/>
    </source>
</evidence>
<gene>
    <name evidence="4" type="ORF">UMAG_02565</name>
</gene>
<organism evidence="4 5">
    <name type="scientific">Mycosarcoma maydis</name>
    <name type="common">Corn smut fungus</name>
    <name type="synonym">Ustilago maydis</name>
    <dbReference type="NCBI Taxonomy" id="5270"/>
    <lineage>
        <taxon>Eukaryota</taxon>
        <taxon>Fungi</taxon>
        <taxon>Dikarya</taxon>
        <taxon>Basidiomycota</taxon>
        <taxon>Ustilaginomycotina</taxon>
        <taxon>Ustilaginomycetes</taxon>
        <taxon>Ustilaginales</taxon>
        <taxon>Ustilaginaceae</taxon>
        <taxon>Mycosarcoma</taxon>
    </lineage>
</organism>
<dbReference type="AlphaFoldDB" id="A0A0D1C6F5"/>
<dbReference type="InterPro" id="IPR012337">
    <property type="entry name" value="RNaseH-like_sf"/>
</dbReference>
<evidence type="ECO:0000313" key="5">
    <source>
        <dbReference type="Proteomes" id="UP000000561"/>
    </source>
</evidence>
<feature type="domain" description="Integrase catalytic" evidence="3">
    <location>
        <begin position="76"/>
        <end position="191"/>
    </location>
</feature>
<dbReference type="GeneID" id="23563282"/>
<dbReference type="Gene3D" id="3.30.420.10">
    <property type="entry name" value="Ribonuclease H-like superfamily/Ribonuclease H"/>
    <property type="match status" value="1"/>
</dbReference>